<feature type="region of interest" description="Disordered" evidence="1">
    <location>
        <begin position="1"/>
        <end position="39"/>
    </location>
</feature>
<feature type="region of interest" description="Disordered" evidence="1">
    <location>
        <begin position="396"/>
        <end position="417"/>
    </location>
</feature>
<name>A0A8H4MZU2_9PEZI</name>
<evidence type="ECO:0000256" key="1">
    <source>
        <dbReference type="SAM" id="MobiDB-lite"/>
    </source>
</evidence>
<dbReference type="PANTHER" id="PTHR40618">
    <property type="entry name" value="B-ZIP TRANSCRIPTION FACTOR (EUROFUNG)-RELATED"/>
    <property type="match status" value="1"/>
</dbReference>
<dbReference type="SUPFAM" id="SSF57959">
    <property type="entry name" value="Leucine zipper domain"/>
    <property type="match status" value="1"/>
</dbReference>
<feature type="region of interest" description="Disordered" evidence="1">
    <location>
        <begin position="116"/>
        <end position="140"/>
    </location>
</feature>
<evidence type="ECO:0000313" key="3">
    <source>
        <dbReference type="Proteomes" id="UP000572817"/>
    </source>
</evidence>
<dbReference type="PANTHER" id="PTHR40618:SF1">
    <property type="entry name" value="B-ZIP TRANSCRIPTION FACTOR (EUROFUNG)"/>
    <property type="match status" value="1"/>
</dbReference>
<proteinExistence type="predicted"/>
<evidence type="ECO:0008006" key="4">
    <source>
        <dbReference type="Google" id="ProtNLM"/>
    </source>
</evidence>
<dbReference type="Gene3D" id="1.20.5.170">
    <property type="match status" value="1"/>
</dbReference>
<feature type="compositionally biased region" description="Basic and acidic residues" evidence="1">
    <location>
        <begin position="27"/>
        <end position="39"/>
    </location>
</feature>
<dbReference type="GO" id="GO:0003700">
    <property type="term" value="F:DNA-binding transcription factor activity"/>
    <property type="evidence" value="ECO:0007669"/>
    <property type="project" value="InterPro"/>
</dbReference>
<keyword evidence="3" id="KW-1185">Reference proteome</keyword>
<feature type="compositionally biased region" description="Polar residues" evidence="1">
    <location>
        <begin position="403"/>
        <end position="417"/>
    </location>
</feature>
<protein>
    <recommendedName>
        <fullName evidence="4">BZIP domain-containing protein</fullName>
    </recommendedName>
</protein>
<dbReference type="CDD" id="cd14688">
    <property type="entry name" value="bZIP_YAP"/>
    <property type="match status" value="1"/>
</dbReference>
<dbReference type="EMBL" id="WWBZ02000073">
    <property type="protein sequence ID" value="KAF4301873.1"/>
    <property type="molecule type" value="Genomic_DNA"/>
</dbReference>
<evidence type="ECO:0000313" key="2">
    <source>
        <dbReference type="EMBL" id="KAF4301873.1"/>
    </source>
</evidence>
<sequence length="518" mass="57173">MLHTTARPLTGGEPTAVVKKKKKGRPRKDDQDTTLAERRRTQIRHAQRAYRQRKDDTIATLQKKVEKLQSIIDVMSDSFTHLSNQVTVSHTLDSSTQIEVGLRETTAKIAELQKSANIGRRESSDDSCQGSTASLPSSEARAGLSLRARCSDENLAGPTPSAHQTAASQEYDSLSLQDLPFGYTIVYEPTEHHDLTASTDQSPTPDNLALQPLPSPTTFSPQPPYTYSFRELSFGHWLERACLERGVQILANGHLRPAEYRRVFRISRRYGDLKINLGGAGLHYPSPSDVGARDDARRRRRLKAVDAGNYEYSARARLVAVGLPITAEVEADLKFYEGVWFDMKDVEGYLLELGIHVDPNASVVEAEVETLQWLWQDEAALDRGFHVVDVDKALDRFPGGSDGSPTEQRSIEPNDSTGFTGVAADVDAYMANELSAEGWQWFCNSTIPWLSDVALGEVSPDNSEGSGEILKSVGERVAIDVQRLANELIKRTVCIGRGPGIRREDVDKAVRAAALVAF</sequence>
<dbReference type="Proteomes" id="UP000572817">
    <property type="component" value="Unassembled WGS sequence"/>
</dbReference>
<dbReference type="OrthoDB" id="3555317at2759"/>
<dbReference type="InterPro" id="IPR046347">
    <property type="entry name" value="bZIP_sf"/>
</dbReference>
<comment type="caution">
    <text evidence="2">The sequence shown here is derived from an EMBL/GenBank/DDBJ whole genome shotgun (WGS) entry which is preliminary data.</text>
</comment>
<gene>
    <name evidence="2" type="ORF">GTA08_BOTSDO09783</name>
</gene>
<reference evidence="2" key="1">
    <citation type="submission" date="2020-04" db="EMBL/GenBank/DDBJ databases">
        <title>Genome Assembly and Annotation of Botryosphaeria dothidea sdau 11-99, a Latent Pathogen of Apple Fruit Ring Rot in China.</title>
        <authorList>
            <person name="Yu C."/>
            <person name="Diao Y."/>
            <person name="Lu Q."/>
            <person name="Zhao J."/>
            <person name="Cui S."/>
            <person name="Peng C."/>
            <person name="He B."/>
            <person name="Liu H."/>
        </authorList>
    </citation>
    <scope>NUCLEOTIDE SEQUENCE [LARGE SCALE GENOMIC DNA]</scope>
    <source>
        <strain evidence="2">Sdau11-99</strain>
    </source>
</reference>
<organism evidence="2 3">
    <name type="scientific">Botryosphaeria dothidea</name>
    <dbReference type="NCBI Taxonomy" id="55169"/>
    <lineage>
        <taxon>Eukaryota</taxon>
        <taxon>Fungi</taxon>
        <taxon>Dikarya</taxon>
        <taxon>Ascomycota</taxon>
        <taxon>Pezizomycotina</taxon>
        <taxon>Dothideomycetes</taxon>
        <taxon>Dothideomycetes incertae sedis</taxon>
        <taxon>Botryosphaeriales</taxon>
        <taxon>Botryosphaeriaceae</taxon>
        <taxon>Botryosphaeria</taxon>
    </lineage>
</organism>
<feature type="compositionally biased region" description="Polar residues" evidence="1">
    <location>
        <begin position="126"/>
        <end position="137"/>
    </location>
</feature>
<dbReference type="AlphaFoldDB" id="A0A8H4MZU2"/>
<accession>A0A8H4MZU2</accession>